<dbReference type="Gene3D" id="2.60.120.620">
    <property type="entry name" value="q2cbj1_9rhob like domain"/>
    <property type="match status" value="1"/>
</dbReference>
<evidence type="ECO:0000256" key="1">
    <source>
        <dbReference type="SAM" id="MobiDB-lite"/>
    </source>
</evidence>
<proteinExistence type="predicted"/>
<dbReference type="EMBL" id="JADBEM010000001">
    <property type="protein sequence ID" value="MBE1603933.1"/>
    <property type="molecule type" value="Genomic_DNA"/>
</dbReference>
<name>A0A927RHW9_9ACTN</name>
<keyword evidence="2" id="KW-0560">Oxidoreductase</keyword>
<evidence type="ECO:0000313" key="3">
    <source>
        <dbReference type="Proteomes" id="UP000638648"/>
    </source>
</evidence>
<keyword evidence="3" id="KW-1185">Reference proteome</keyword>
<dbReference type="SUPFAM" id="SSF51197">
    <property type="entry name" value="Clavaminate synthase-like"/>
    <property type="match status" value="1"/>
</dbReference>
<protein>
    <submittedName>
        <fullName evidence="2">Ectoine hydroxylase-related dioxygenase (Phytanoyl-CoA dioxygenase family)</fullName>
    </submittedName>
</protein>
<dbReference type="PANTHER" id="PTHR20883:SF46">
    <property type="entry name" value="PHYTANOYL-COA HYDROXYLASE"/>
    <property type="match status" value="1"/>
</dbReference>
<feature type="compositionally biased region" description="Polar residues" evidence="1">
    <location>
        <begin position="1"/>
        <end position="19"/>
    </location>
</feature>
<accession>A0A927RHW9</accession>
<dbReference type="AlphaFoldDB" id="A0A927RHW9"/>
<dbReference type="Proteomes" id="UP000638648">
    <property type="component" value="Unassembled WGS sequence"/>
</dbReference>
<feature type="region of interest" description="Disordered" evidence="1">
    <location>
        <begin position="1"/>
        <end position="21"/>
    </location>
</feature>
<dbReference type="InterPro" id="IPR008775">
    <property type="entry name" value="Phytyl_CoA_dOase-like"/>
</dbReference>
<dbReference type="RefSeq" id="WP_192748621.1">
    <property type="nucleotide sequence ID" value="NZ_BAABJL010000256.1"/>
</dbReference>
<sequence length="279" mass="30153">MASVNKSTGSDATHPSSHAASGLTADDVARYHEQGFLALPSVISADEVARMRGIYDRLFADRAGRANGDQFDLAGPDEEDSEARLPQILKPSRYAPEILQAETIARVEALVRALLGPSATVGGDHAINKPPHQGAETPWHQDEAYWDPAYTYCSLSIWIPLQEATVENGCMQFIPGSHRGEVLPHQQIGNDPRVHGLEVVPGVVDVSTAVACPLPPGGATIHDSRTVHYTAANRSDDYRRAYIIGGSAARTPAANPAVYPWREGQQTTPRAQRARHSKE</sequence>
<gene>
    <name evidence="2" type="ORF">HEB94_000781</name>
</gene>
<dbReference type="GO" id="GO:0016706">
    <property type="term" value="F:2-oxoglutarate-dependent dioxygenase activity"/>
    <property type="evidence" value="ECO:0007669"/>
    <property type="project" value="UniProtKB-ARBA"/>
</dbReference>
<evidence type="ECO:0000313" key="2">
    <source>
        <dbReference type="EMBL" id="MBE1603933.1"/>
    </source>
</evidence>
<organism evidence="2 3">
    <name type="scientific">Actinopolymorpha pittospori</name>
    <dbReference type="NCBI Taxonomy" id="648752"/>
    <lineage>
        <taxon>Bacteria</taxon>
        <taxon>Bacillati</taxon>
        <taxon>Actinomycetota</taxon>
        <taxon>Actinomycetes</taxon>
        <taxon>Propionibacteriales</taxon>
        <taxon>Actinopolymorphaceae</taxon>
        <taxon>Actinopolymorpha</taxon>
    </lineage>
</organism>
<dbReference type="GO" id="GO:0005506">
    <property type="term" value="F:iron ion binding"/>
    <property type="evidence" value="ECO:0007669"/>
    <property type="project" value="UniProtKB-ARBA"/>
</dbReference>
<reference evidence="2" key="1">
    <citation type="submission" date="2020-10" db="EMBL/GenBank/DDBJ databases">
        <title>Sequencing the genomes of 1000 actinobacteria strains.</title>
        <authorList>
            <person name="Klenk H.-P."/>
        </authorList>
    </citation>
    <scope>NUCLEOTIDE SEQUENCE</scope>
    <source>
        <strain evidence="2">DSM 45354</strain>
    </source>
</reference>
<keyword evidence="2" id="KW-0223">Dioxygenase</keyword>
<dbReference type="PANTHER" id="PTHR20883">
    <property type="entry name" value="PHYTANOYL-COA DIOXYGENASE DOMAIN CONTAINING 1"/>
    <property type="match status" value="1"/>
</dbReference>
<dbReference type="Pfam" id="PF05721">
    <property type="entry name" value="PhyH"/>
    <property type="match status" value="1"/>
</dbReference>
<feature type="region of interest" description="Disordered" evidence="1">
    <location>
        <begin position="258"/>
        <end position="279"/>
    </location>
</feature>
<comment type="caution">
    <text evidence="2">The sequence shown here is derived from an EMBL/GenBank/DDBJ whole genome shotgun (WGS) entry which is preliminary data.</text>
</comment>